<organism evidence="2 3">
    <name type="scientific">Candidatus Iainarchaeum sp</name>
    <dbReference type="NCBI Taxonomy" id="3101447"/>
    <lineage>
        <taxon>Archaea</taxon>
        <taxon>Candidatus Iainarchaeota</taxon>
        <taxon>Candidatus Iainarchaeia</taxon>
        <taxon>Candidatus Iainarchaeales</taxon>
        <taxon>Candidatus Iainarchaeaceae</taxon>
        <taxon>Candidatus Iainarchaeum</taxon>
    </lineage>
</organism>
<keyword evidence="1" id="KW-0472">Membrane</keyword>
<dbReference type="Proteomes" id="UP000732298">
    <property type="component" value="Unassembled WGS sequence"/>
</dbReference>
<feature type="transmembrane region" description="Helical" evidence="1">
    <location>
        <begin position="12"/>
        <end position="37"/>
    </location>
</feature>
<keyword evidence="1" id="KW-1133">Transmembrane helix</keyword>
<keyword evidence="1" id="KW-0812">Transmembrane</keyword>
<reference evidence="2" key="1">
    <citation type="submission" date="2020-07" db="EMBL/GenBank/DDBJ databases">
        <title>Huge and variable diversity of episymbiotic CPR bacteria and DPANN archaea in groundwater ecosystems.</title>
        <authorList>
            <person name="He C.Y."/>
            <person name="Keren R."/>
            <person name="Whittaker M."/>
            <person name="Farag I.F."/>
            <person name="Doudna J."/>
            <person name="Cate J.H.D."/>
            <person name="Banfield J.F."/>
        </authorList>
    </citation>
    <scope>NUCLEOTIDE SEQUENCE</scope>
    <source>
        <strain evidence="2">NC_groundwater_1296_Ag_S-0.2um_52_80</strain>
    </source>
</reference>
<comment type="caution">
    <text evidence="2">The sequence shown here is derived from an EMBL/GenBank/DDBJ whole genome shotgun (WGS) entry which is preliminary data.</text>
</comment>
<feature type="transmembrane region" description="Helical" evidence="1">
    <location>
        <begin position="119"/>
        <end position="146"/>
    </location>
</feature>
<feature type="transmembrane region" description="Helical" evidence="1">
    <location>
        <begin position="73"/>
        <end position="98"/>
    </location>
</feature>
<proteinExistence type="predicted"/>
<dbReference type="AlphaFoldDB" id="A0A8T3YKY1"/>
<feature type="transmembrane region" description="Helical" evidence="1">
    <location>
        <begin position="201"/>
        <end position="224"/>
    </location>
</feature>
<evidence type="ECO:0000313" key="3">
    <source>
        <dbReference type="Proteomes" id="UP000732298"/>
    </source>
</evidence>
<accession>A0A8T3YKY1</accession>
<evidence type="ECO:0000256" key="1">
    <source>
        <dbReference type="SAM" id="Phobius"/>
    </source>
</evidence>
<gene>
    <name evidence="2" type="ORF">HY544_02480</name>
</gene>
<dbReference type="EMBL" id="JACQPB010000031">
    <property type="protein sequence ID" value="MBI4210350.1"/>
    <property type="molecule type" value="Genomic_DNA"/>
</dbReference>
<evidence type="ECO:0000313" key="2">
    <source>
        <dbReference type="EMBL" id="MBI4210350.1"/>
    </source>
</evidence>
<protein>
    <submittedName>
        <fullName evidence="2">Uncharacterized protein</fullName>
    </submittedName>
</protein>
<sequence>MIKAFASGFAEIATRPLLLVPALLGMFLNVLVIALSVDSYANIIFDTLIEGNVPAASMLKLPFYMASSYASDLLIIGMAMFVSMLIAYYLTFAYAIALSGKRKGVFGSLLSAASRAPEVLFLTVFTFAAAFLYCIAAFLLLAAAMAGEELGIVALPLLLGWMLLGVYAVLKLAFTPIAMASGGSKLKEALAQSWKWTSGRFLETALFFFILMMATILIGSAVTWLSGLTESEPVSFIILVLGMALLNSYYTVVFIRYYTDSK</sequence>
<feature type="transmembrane region" description="Helical" evidence="1">
    <location>
        <begin position="158"/>
        <end position="180"/>
    </location>
</feature>
<feature type="transmembrane region" description="Helical" evidence="1">
    <location>
        <begin position="236"/>
        <end position="258"/>
    </location>
</feature>
<name>A0A8T3YKY1_9ARCH</name>